<comment type="subcellular location">
    <subcellularLocation>
        <location evidence="1">Cell envelope</location>
    </subcellularLocation>
</comment>
<evidence type="ECO:0000259" key="5">
    <source>
        <dbReference type="Pfam" id="PF13407"/>
    </source>
</evidence>
<evidence type="ECO:0000256" key="4">
    <source>
        <dbReference type="SAM" id="Phobius"/>
    </source>
</evidence>
<dbReference type="Proteomes" id="UP000246635">
    <property type="component" value="Unassembled WGS sequence"/>
</dbReference>
<dbReference type="OrthoDB" id="9800520at2"/>
<keyword evidence="4" id="KW-0812">Transmembrane</keyword>
<reference evidence="6 7" key="1">
    <citation type="submission" date="2018-05" db="EMBL/GenBank/DDBJ databases">
        <title>Genomic Encyclopedia of Type Strains, Phase III (KMG-III): the genomes of soil and plant-associated and newly described type strains.</title>
        <authorList>
            <person name="Whitman W."/>
        </authorList>
    </citation>
    <scope>NUCLEOTIDE SEQUENCE [LARGE SCALE GENOMIC DNA]</scope>
    <source>
        <strain evidence="6 7">CECT 5696</strain>
    </source>
</reference>
<dbReference type="RefSeq" id="WP_110047135.1">
    <property type="nucleotide sequence ID" value="NZ_CP054612.1"/>
</dbReference>
<sequence length="335" mass="37140">MKKLMFIYGLLIMSFIVYVINYQTSKNDDNPWETTGGLRGSVDEKYVMVTFQSGIDYWKGVLKGFEDASEALNVSVEYRGATKYDLQEQITVLEQVIAKRPAGIALTAINPEALNPTINKAIKEGIPVVLFDSGTTESKAYSLLATDNYRAGVIAARTMGDLTGGEGDVAVLYQPHQMNLEDRTRGFKDTIRTEFPNMEVVAVVDAKAQRTTSHDVTMQLVEKYPNLRGIFITEANGGVGVGDAIQSLGNEKVKIVSFDTDKGTLDMVKDGRIDATMAQGTWSMGYWSLQFLFHMKHELVQAANWQTTTMSPLPVQVDTGINVVTRQNVDEYYAK</sequence>
<proteinExistence type="inferred from homology"/>
<evidence type="ECO:0000256" key="2">
    <source>
        <dbReference type="ARBA" id="ARBA00007639"/>
    </source>
</evidence>
<dbReference type="InterPro" id="IPR028082">
    <property type="entry name" value="Peripla_BP_I"/>
</dbReference>
<dbReference type="InterPro" id="IPR025997">
    <property type="entry name" value="SBP_2_dom"/>
</dbReference>
<dbReference type="Gene3D" id="3.40.50.2300">
    <property type="match status" value="2"/>
</dbReference>
<gene>
    <name evidence="6" type="ORF">DFQ01_13668</name>
</gene>
<comment type="similarity">
    <text evidence="2">Belongs to the bacterial solute-binding protein 2 family.</text>
</comment>
<keyword evidence="3" id="KW-0732">Signal</keyword>
<dbReference type="Pfam" id="PF13407">
    <property type="entry name" value="Peripla_BP_4"/>
    <property type="match status" value="1"/>
</dbReference>
<evidence type="ECO:0000256" key="1">
    <source>
        <dbReference type="ARBA" id="ARBA00004196"/>
    </source>
</evidence>
<evidence type="ECO:0000313" key="7">
    <source>
        <dbReference type="Proteomes" id="UP000246635"/>
    </source>
</evidence>
<dbReference type="AlphaFoldDB" id="A0A2V2YGW6"/>
<feature type="domain" description="Periplasmic binding protein" evidence="5">
    <location>
        <begin position="48"/>
        <end position="293"/>
    </location>
</feature>
<evidence type="ECO:0000256" key="3">
    <source>
        <dbReference type="ARBA" id="ARBA00022729"/>
    </source>
</evidence>
<feature type="transmembrane region" description="Helical" evidence="4">
    <location>
        <begin position="5"/>
        <end position="22"/>
    </location>
</feature>
<dbReference type="GO" id="GO:0030313">
    <property type="term" value="C:cell envelope"/>
    <property type="evidence" value="ECO:0007669"/>
    <property type="project" value="UniProtKB-SubCell"/>
</dbReference>
<dbReference type="PANTHER" id="PTHR46847">
    <property type="entry name" value="D-ALLOSE-BINDING PERIPLASMIC PROTEIN-RELATED"/>
    <property type="match status" value="1"/>
</dbReference>
<keyword evidence="4" id="KW-0472">Membrane</keyword>
<dbReference type="SUPFAM" id="SSF53822">
    <property type="entry name" value="Periplasmic binding protein-like I"/>
    <property type="match status" value="1"/>
</dbReference>
<name>A0A2V2YGW6_9BACL</name>
<comment type="caution">
    <text evidence="6">The sequence shown here is derived from an EMBL/GenBank/DDBJ whole genome shotgun (WGS) entry which is preliminary data.</text>
</comment>
<dbReference type="CDD" id="cd19969">
    <property type="entry name" value="PBP1_ABC_sugar_binding-like"/>
    <property type="match status" value="1"/>
</dbReference>
<organism evidence="6 7">
    <name type="scientific">Paenibacillus cellulosilyticus</name>
    <dbReference type="NCBI Taxonomy" id="375489"/>
    <lineage>
        <taxon>Bacteria</taxon>
        <taxon>Bacillati</taxon>
        <taxon>Bacillota</taxon>
        <taxon>Bacilli</taxon>
        <taxon>Bacillales</taxon>
        <taxon>Paenibacillaceae</taxon>
        <taxon>Paenibacillus</taxon>
    </lineage>
</organism>
<dbReference type="GO" id="GO:0030246">
    <property type="term" value="F:carbohydrate binding"/>
    <property type="evidence" value="ECO:0007669"/>
    <property type="project" value="UniProtKB-ARBA"/>
</dbReference>
<dbReference type="EMBL" id="QGTQ01000036">
    <property type="protein sequence ID" value="PWV92122.1"/>
    <property type="molecule type" value="Genomic_DNA"/>
</dbReference>
<evidence type="ECO:0000313" key="6">
    <source>
        <dbReference type="EMBL" id="PWV92122.1"/>
    </source>
</evidence>
<accession>A0A2V2YGW6</accession>
<keyword evidence="4" id="KW-1133">Transmembrane helix</keyword>
<dbReference type="PANTHER" id="PTHR46847:SF1">
    <property type="entry name" value="D-ALLOSE-BINDING PERIPLASMIC PROTEIN-RELATED"/>
    <property type="match status" value="1"/>
</dbReference>
<keyword evidence="7" id="KW-1185">Reference proteome</keyword>
<protein>
    <submittedName>
        <fullName evidence="6">Monosaccharide ABC transporter substrate-binding protein (CUT2 family)</fullName>
    </submittedName>
</protein>